<dbReference type="CDD" id="cd01169">
    <property type="entry name" value="HMPP_kinase"/>
    <property type="match status" value="1"/>
</dbReference>
<dbReference type="EC" id="2.7.4.7" evidence="6"/>
<keyword evidence="12" id="KW-0784">Thiamine biosynthesis</keyword>
<keyword evidence="11" id="KW-0067">ATP-binding</keyword>
<dbReference type="GO" id="GO:0008902">
    <property type="term" value="F:hydroxymethylpyrimidine kinase activity"/>
    <property type="evidence" value="ECO:0007669"/>
    <property type="project" value="UniProtKB-EC"/>
</dbReference>
<evidence type="ECO:0000256" key="4">
    <source>
        <dbReference type="ARBA" id="ARBA00009879"/>
    </source>
</evidence>
<keyword evidence="9" id="KW-0547">Nucleotide-binding</keyword>
<comment type="catalytic activity">
    <reaction evidence="1">
        <text>4-amino-5-hydroxymethyl-2-methylpyrimidine + ATP = 4-amino-2-methyl-5-(phosphooxymethyl)pyrimidine + ADP + H(+)</text>
        <dbReference type="Rhea" id="RHEA:23096"/>
        <dbReference type="ChEBI" id="CHEBI:15378"/>
        <dbReference type="ChEBI" id="CHEBI:16892"/>
        <dbReference type="ChEBI" id="CHEBI:30616"/>
        <dbReference type="ChEBI" id="CHEBI:58354"/>
        <dbReference type="ChEBI" id="CHEBI:456216"/>
        <dbReference type="EC" id="2.7.1.49"/>
    </reaction>
</comment>
<evidence type="ECO:0000313" key="18">
    <source>
        <dbReference type="Proteomes" id="UP000241848"/>
    </source>
</evidence>
<evidence type="ECO:0000256" key="1">
    <source>
        <dbReference type="ARBA" id="ARBA00000151"/>
    </source>
</evidence>
<evidence type="ECO:0000256" key="9">
    <source>
        <dbReference type="ARBA" id="ARBA00022741"/>
    </source>
</evidence>
<comment type="pathway">
    <text evidence="13">Cofactor biosynthesis; thiamine diphosphate biosynthesis; 4-amino-2-methyl-5-diphosphomethylpyrimidine from 5-amino-1-(5-phospho-D-ribosyl)imidazole: step 2/3.</text>
</comment>
<dbReference type="Gene3D" id="3.40.1190.20">
    <property type="match status" value="1"/>
</dbReference>
<dbReference type="Pfam" id="PF08543">
    <property type="entry name" value="Phos_pyr_kin"/>
    <property type="match status" value="1"/>
</dbReference>
<comment type="catalytic activity">
    <reaction evidence="2">
        <text>4-amino-2-methyl-5-(phosphooxymethyl)pyrimidine + ATP = 4-amino-2-methyl-5-(diphosphooxymethyl)pyrimidine + ADP</text>
        <dbReference type="Rhea" id="RHEA:19893"/>
        <dbReference type="ChEBI" id="CHEBI:30616"/>
        <dbReference type="ChEBI" id="CHEBI:57841"/>
        <dbReference type="ChEBI" id="CHEBI:58354"/>
        <dbReference type="ChEBI" id="CHEBI:456216"/>
        <dbReference type="EC" id="2.7.4.7"/>
    </reaction>
</comment>
<keyword evidence="10 17" id="KW-0418">Kinase</keyword>
<dbReference type="EMBL" id="PXYV01000006">
    <property type="protein sequence ID" value="PSR23403.1"/>
    <property type="molecule type" value="Genomic_DNA"/>
</dbReference>
<feature type="domain" description="Pyridoxamine kinase/Phosphomethylpyrimidine kinase" evidence="16">
    <location>
        <begin position="19"/>
        <end position="269"/>
    </location>
</feature>
<evidence type="ECO:0000256" key="14">
    <source>
        <dbReference type="ARBA" id="ARBA00042102"/>
    </source>
</evidence>
<dbReference type="GO" id="GO:0009228">
    <property type="term" value="P:thiamine biosynthetic process"/>
    <property type="evidence" value="ECO:0007669"/>
    <property type="project" value="UniProtKB-KW"/>
</dbReference>
<dbReference type="InterPro" id="IPR029056">
    <property type="entry name" value="Ribokinase-like"/>
</dbReference>
<reference evidence="17 18" key="1">
    <citation type="journal article" date="2014" name="BMC Genomics">
        <title>Comparison of environmental and isolate Sulfobacillus genomes reveals diverse carbon, sulfur, nitrogen, and hydrogen metabolisms.</title>
        <authorList>
            <person name="Justice N.B."/>
            <person name="Norman A."/>
            <person name="Brown C.T."/>
            <person name="Singh A."/>
            <person name="Thomas B.C."/>
            <person name="Banfield J.F."/>
        </authorList>
    </citation>
    <scope>NUCLEOTIDE SEQUENCE [LARGE SCALE GENOMIC DNA]</scope>
    <source>
        <strain evidence="17">AMDSBA3</strain>
    </source>
</reference>
<evidence type="ECO:0000256" key="5">
    <source>
        <dbReference type="ARBA" id="ARBA00012135"/>
    </source>
</evidence>
<dbReference type="NCBIfam" id="TIGR00097">
    <property type="entry name" value="HMP-P_kinase"/>
    <property type="match status" value="1"/>
</dbReference>
<dbReference type="PANTHER" id="PTHR20858">
    <property type="entry name" value="PHOSPHOMETHYLPYRIMIDINE KINASE"/>
    <property type="match status" value="1"/>
</dbReference>
<evidence type="ECO:0000313" key="17">
    <source>
        <dbReference type="EMBL" id="PSR23403.1"/>
    </source>
</evidence>
<gene>
    <name evidence="17" type="primary">thiD</name>
    <name evidence="17" type="ORF">C7B45_03100</name>
</gene>
<dbReference type="GO" id="GO:0008972">
    <property type="term" value="F:phosphomethylpyrimidine kinase activity"/>
    <property type="evidence" value="ECO:0007669"/>
    <property type="project" value="UniProtKB-EC"/>
</dbReference>
<evidence type="ECO:0000256" key="3">
    <source>
        <dbReference type="ARBA" id="ARBA00004769"/>
    </source>
</evidence>
<dbReference type="AlphaFoldDB" id="A0A2T2WMF4"/>
<name>A0A2T2WMF4_9FIRM</name>
<evidence type="ECO:0000256" key="12">
    <source>
        <dbReference type="ARBA" id="ARBA00022977"/>
    </source>
</evidence>
<dbReference type="Proteomes" id="UP000241848">
    <property type="component" value="Unassembled WGS sequence"/>
</dbReference>
<dbReference type="SUPFAM" id="SSF53613">
    <property type="entry name" value="Ribokinase-like"/>
    <property type="match status" value="1"/>
</dbReference>
<dbReference type="FunFam" id="3.40.1190.20:FF:000003">
    <property type="entry name" value="Phosphomethylpyrimidine kinase ThiD"/>
    <property type="match status" value="1"/>
</dbReference>
<comment type="caution">
    <text evidence="17">The sequence shown here is derived from an EMBL/GenBank/DDBJ whole genome shotgun (WGS) entry which is preliminary data.</text>
</comment>
<dbReference type="EC" id="2.7.1.49" evidence="5"/>
<accession>A0A2T2WMF4</accession>
<evidence type="ECO:0000256" key="2">
    <source>
        <dbReference type="ARBA" id="ARBA00000565"/>
    </source>
</evidence>
<comment type="similarity">
    <text evidence="4">Belongs to the ThiD family.</text>
</comment>
<dbReference type="InterPro" id="IPR013749">
    <property type="entry name" value="PM/HMP-P_kinase-1"/>
</dbReference>
<dbReference type="PANTHER" id="PTHR20858:SF17">
    <property type="entry name" value="HYDROXYMETHYLPYRIMIDINE_PHOSPHOMETHYLPYRIMIDINE KINASE THI20-RELATED"/>
    <property type="match status" value="1"/>
</dbReference>
<evidence type="ECO:0000259" key="16">
    <source>
        <dbReference type="Pfam" id="PF08543"/>
    </source>
</evidence>
<sequence>MKTSIGGGVPRVLTIAGSDSGGGAGIQADLKTMHQLGVYGMSVVTAVTAQNTEGVFDIQTMPVLSVQRQMRAVWDDLGVDAVKCGMLATAEIVQAVSDWLHHRPTRNLVVDPVMVAKGGAALLAPPAMQYLRERLMPLAEVVTPNLPEAAALVGYPVETLAQANQACHDIAALGPAYVVVKGGHRAALGGQIIDVVYRRESQTVCYLAAPYIDTPNTHGTGCTFSSALASLLAQGWDTLEAIAGAKAFVSEAILGGSGWTLGHGNGPTNHFAPRPARYRPQWGVVNTYQGGVWQVQTKGVNDDDGT</sequence>
<evidence type="ECO:0000256" key="11">
    <source>
        <dbReference type="ARBA" id="ARBA00022840"/>
    </source>
</evidence>
<evidence type="ECO:0000256" key="7">
    <source>
        <dbReference type="ARBA" id="ARBA00019161"/>
    </source>
</evidence>
<evidence type="ECO:0000256" key="10">
    <source>
        <dbReference type="ARBA" id="ARBA00022777"/>
    </source>
</evidence>
<evidence type="ECO:0000256" key="15">
    <source>
        <dbReference type="ARBA" id="ARBA00043176"/>
    </source>
</evidence>
<comment type="pathway">
    <text evidence="3">Cofactor biosynthesis; thiamine diphosphate biosynthesis; 4-amino-2-methyl-5-diphosphomethylpyrimidine from 5-amino-1-(5-phospho-D-ribosyl)imidazole: step 3/3.</text>
</comment>
<dbReference type="InterPro" id="IPR004399">
    <property type="entry name" value="HMP/HMP-P_kinase_dom"/>
</dbReference>
<evidence type="ECO:0000256" key="6">
    <source>
        <dbReference type="ARBA" id="ARBA00012963"/>
    </source>
</evidence>
<dbReference type="GO" id="GO:0005829">
    <property type="term" value="C:cytosol"/>
    <property type="evidence" value="ECO:0007669"/>
    <property type="project" value="TreeGrafter"/>
</dbReference>
<evidence type="ECO:0000256" key="13">
    <source>
        <dbReference type="ARBA" id="ARBA00037917"/>
    </source>
</evidence>
<dbReference type="GO" id="GO:0005524">
    <property type="term" value="F:ATP binding"/>
    <property type="evidence" value="ECO:0007669"/>
    <property type="project" value="UniProtKB-KW"/>
</dbReference>
<evidence type="ECO:0000256" key="8">
    <source>
        <dbReference type="ARBA" id="ARBA00022679"/>
    </source>
</evidence>
<organism evidence="17 18">
    <name type="scientific">Sulfobacillus acidophilus</name>
    <dbReference type="NCBI Taxonomy" id="53633"/>
    <lineage>
        <taxon>Bacteria</taxon>
        <taxon>Bacillati</taxon>
        <taxon>Bacillota</taxon>
        <taxon>Clostridia</taxon>
        <taxon>Eubacteriales</taxon>
        <taxon>Clostridiales Family XVII. Incertae Sedis</taxon>
        <taxon>Sulfobacillus</taxon>
    </lineage>
</organism>
<proteinExistence type="inferred from homology"/>
<keyword evidence="8" id="KW-0808">Transferase</keyword>
<protein>
    <recommendedName>
        <fullName evidence="7">Hydroxymethylpyrimidine/phosphomethylpyrimidine kinase</fullName>
        <ecNumber evidence="5">2.7.1.49</ecNumber>
        <ecNumber evidence="6">2.7.4.7</ecNumber>
    </recommendedName>
    <alternativeName>
        <fullName evidence="14">Hydroxymethylpyrimidine kinase</fullName>
    </alternativeName>
    <alternativeName>
        <fullName evidence="15">Hydroxymethylpyrimidine phosphate kinase</fullName>
    </alternativeName>
</protein>